<organism evidence="1 2">
    <name type="scientific">Nepenthes gracilis</name>
    <name type="common">Slender pitcher plant</name>
    <dbReference type="NCBI Taxonomy" id="150966"/>
    <lineage>
        <taxon>Eukaryota</taxon>
        <taxon>Viridiplantae</taxon>
        <taxon>Streptophyta</taxon>
        <taxon>Embryophyta</taxon>
        <taxon>Tracheophyta</taxon>
        <taxon>Spermatophyta</taxon>
        <taxon>Magnoliopsida</taxon>
        <taxon>eudicotyledons</taxon>
        <taxon>Gunneridae</taxon>
        <taxon>Pentapetalae</taxon>
        <taxon>Caryophyllales</taxon>
        <taxon>Nepenthaceae</taxon>
        <taxon>Nepenthes</taxon>
    </lineage>
</organism>
<proteinExistence type="predicted"/>
<protein>
    <submittedName>
        <fullName evidence="1">Uncharacterized protein</fullName>
    </submittedName>
</protein>
<name>A0AAD3RXA7_NEPGR</name>
<reference evidence="1" key="1">
    <citation type="submission" date="2023-05" db="EMBL/GenBank/DDBJ databases">
        <title>Nepenthes gracilis genome sequencing.</title>
        <authorList>
            <person name="Fukushima K."/>
        </authorList>
    </citation>
    <scope>NUCLEOTIDE SEQUENCE</scope>
    <source>
        <strain evidence="1">SING2019-196</strain>
    </source>
</reference>
<comment type="caution">
    <text evidence="1">The sequence shown here is derived from an EMBL/GenBank/DDBJ whole genome shotgun (WGS) entry which is preliminary data.</text>
</comment>
<gene>
    <name evidence="1" type="ORF">Nepgr_001062</name>
</gene>
<accession>A0AAD3RXA7</accession>
<dbReference type="Proteomes" id="UP001279734">
    <property type="component" value="Unassembled WGS sequence"/>
</dbReference>
<dbReference type="EMBL" id="BSYO01000001">
    <property type="protein sequence ID" value="GMG99222.1"/>
    <property type="molecule type" value="Genomic_DNA"/>
</dbReference>
<evidence type="ECO:0000313" key="1">
    <source>
        <dbReference type="EMBL" id="GMG99222.1"/>
    </source>
</evidence>
<evidence type="ECO:0000313" key="2">
    <source>
        <dbReference type="Proteomes" id="UP001279734"/>
    </source>
</evidence>
<sequence>MDNPSQHLAINSGPATRHISAPTFAVCSSDLPGSLIGVQSGPLNEELDIVANDIDNPTLDVRYADVSSVNALDQLSCNPAPVVCLARGLASSMSAHQIVSGPILTTSAKCSSGLVGEVYENDVAPSGPMIANVDTISELPVLVDDTQNVADHAGRSFGVANSVVIGPIPGVDDSTPESIARITRKYSLAEVGDVSLIKAPSEFPVDSLCILPGCPVEGYVDSMTGAVMPRILELGLVHTMPISSIKPELCDLGAISQVDGPPVSVRCMSPRTDVSPPAIHAKSSVTMDAGSSVGPALSSANPVAAELVASGACCRYSMLRGSDRCCWLWISIADEASCWLDVPCCPVVLLSSGV</sequence>
<keyword evidence="2" id="KW-1185">Reference proteome</keyword>
<dbReference type="AlphaFoldDB" id="A0AAD3RXA7"/>